<reference evidence="1 2" key="1">
    <citation type="submission" date="2016-08" db="EMBL/GenBank/DDBJ databases">
        <title>Draft genome of Fabibacter sp. strain SK-8.</title>
        <authorList>
            <person name="Wong S.-K."/>
            <person name="Hamasaki K."/>
            <person name="Yoshizawa S."/>
        </authorList>
    </citation>
    <scope>NUCLEOTIDE SEQUENCE [LARGE SCALE GENOMIC DNA]</scope>
    <source>
        <strain evidence="1 2">SK-8</strain>
    </source>
</reference>
<proteinExistence type="predicted"/>
<name>A0A1E5T2F7_9BACT</name>
<comment type="caution">
    <text evidence="1">The sequence shown here is derived from an EMBL/GenBank/DDBJ whole genome shotgun (WGS) entry which is preliminary data.</text>
</comment>
<evidence type="ECO:0008006" key="3">
    <source>
        <dbReference type="Google" id="ProtNLM"/>
    </source>
</evidence>
<dbReference type="Proteomes" id="UP000095552">
    <property type="component" value="Unassembled WGS sequence"/>
</dbReference>
<evidence type="ECO:0000313" key="1">
    <source>
        <dbReference type="EMBL" id="OEK05531.1"/>
    </source>
</evidence>
<evidence type="ECO:0000313" key="2">
    <source>
        <dbReference type="Proteomes" id="UP000095552"/>
    </source>
</evidence>
<gene>
    <name evidence="1" type="ORF">BFP71_09730</name>
</gene>
<dbReference type="InterPro" id="IPR034660">
    <property type="entry name" value="DinB/YfiT-like"/>
</dbReference>
<dbReference type="EMBL" id="MDGQ01000005">
    <property type="protein sequence ID" value="OEK05531.1"/>
    <property type="molecule type" value="Genomic_DNA"/>
</dbReference>
<dbReference type="Gene3D" id="1.20.120.450">
    <property type="entry name" value="dinb family like domain"/>
    <property type="match status" value="1"/>
</dbReference>
<accession>A0A1E5T2F7</accession>
<protein>
    <recommendedName>
        <fullName evidence="3">DUF1569 domain-containing protein</fullName>
    </recommendedName>
</protein>
<organism evidence="1 2">
    <name type="scientific">Roseivirga misakiensis</name>
    <dbReference type="NCBI Taxonomy" id="1563681"/>
    <lineage>
        <taxon>Bacteria</taxon>
        <taxon>Pseudomonadati</taxon>
        <taxon>Bacteroidota</taxon>
        <taxon>Cytophagia</taxon>
        <taxon>Cytophagales</taxon>
        <taxon>Roseivirgaceae</taxon>
        <taxon>Roseivirga</taxon>
    </lineage>
</organism>
<dbReference type="AlphaFoldDB" id="A0A1E5T2F7"/>
<keyword evidence="2" id="KW-1185">Reference proteome</keyword>
<dbReference type="STRING" id="1563681.BFP71_09730"/>
<sequence>MDKHFDKIESLIPLRDSLNAEVSKSDVAWHIDHMLKVVNKIYDSLSSSDPTEYKYQFSLARPFVFLWGDFPRGIATSPKVVLPPDNINTADIYTQLKEARDKMDRFDELPKKSFFYHFAFKNLNRRRTKRFIEVHTKHHLKIIRDILKS</sequence>